<sequence>MIKIMWINCSRAAASKDRHPSSLLAHLVLMALTHKQFAFCQGLHETGNRSLLRRTIGVANVEGYFSGGEHSELN</sequence>
<name>A0AAD5N2T4_PARTN</name>
<proteinExistence type="predicted"/>
<accession>A0AAD5N2T4</accession>
<keyword evidence="2" id="KW-1185">Reference proteome</keyword>
<gene>
    <name evidence="1" type="ORF">KIN20_019993</name>
</gene>
<protein>
    <submittedName>
        <fullName evidence="1">Uncharacterized protein</fullName>
    </submittedName>
</protein>
<evidence type="ECO:0000313" key="1">
    <source>
        <dbReference type="EMBL" id="KAJ1360891.1"/>
    </source>
</evidence>
<dbReference type="EMBL" id="JAHQIW010004020">
    <property type="protein sequence ID" value="KAJ1360891.1"/>
    <property type="molecule type" value="Genomic_DNA"/>
</dbReference>
<reference evidence="1" key="1">
    <citation type="submission" date="2021-06" db="EMBL/GenBank/DDBJ databases">
        <title>Parelaphostrongylus tenuis whole genome reference sequence.</title>
        <authorList>
            <person name="Garwood T.J."/>
            <person name="Larsen P.A."/>
            <person name="Fountain-Jones N.M."/>
            <person name="Garbe J.R."/>
            <person name="Macchietto M.G."/>
            <person name="Kania S.A."/>
            <person name="Gerhold R.W."/>
            <person name="Richards J.E."/>
            <person name="Wolf T.M."/>
        </authorList>
    </citation>
    <scope>NUCLEOTIDE SEQUENCE</scope>
    <source>
        <strain evidence="1">MNPRO001-30</strain>
        <tissue evidence="1">Meninges</tissue>
    </source>
</reference>
<evidence type="ECO:0000313" key="2">
    <source>
        <dbReference type="Proteomes" id="UP001196413"/>
    </source>
</evidence>
<dbReference type="Proteomes" id="UP001196413">
    <property type="component" value="Unassembled WGS sequence"/>
</dbReference>
<organism evidence="1 2">
    <name type="scientific">Parelaphostrongylus tenuis</name>
    <name type="common">Meningeal worm</name>
    <dbReference type="NCBI Taxonomy" id="148309"/>
    <lineage>
        <taxon>Eukaryota</taxon>
        <taxon>Metazoa</taxon>
        <taxon>Ecdysozoa</taxon>
        <taxon>Nematoda</taxon>
        <taxon>Chromadorea</taxon>
        <taxon>Rhabditida</taxon>
        <taxon>Rhabditina</taxon>
        <taxon>Rhabditomorpha</taxon>
        <taxon>Strongyloidea</taxon>
        <taxon>Metastrongylidae</taxon>
        <taxon>Parelaphostrongylus</taxon>
    </lineage>
</organism>
<comment type="caution">
    <text evidence="1">The sequence shown here is derived from an EMBL/GenBank/DDBJ whole genome shotgun (WGS) entry which is preliminary data.</text>
</comment>
<dbReference type="AlphaFoldDB" id="A0AAD5N2T4"/>